<evidence type="ECO:0000313" key="1">
    <source>
        <dbReference type="EMBL" id="VFS44322.1"/>
    </source>
</evidence>
<evidence type="ECO:0000313" key="2">
    <source>
        <dbReference type="Proteomes" id="UP000351155"/>
    </source>
</evidence>
<dbReference type="AlphaFoldDB" id="A0A484Z761"/>
<dbReference type="Proteomes" id="UP000351155">
    <property type="component" value="Unassembled WGS sequence"/>
</dbReference>
<sequence>MVVELTEGRIGVIDHFDGEDTLEVSFFDDATHTNRLSLSAMLPAIRHVIALRPLAALKDSRVDAYISKYRRTGSTGW</sequence>
<gene>
    <name evidence="1" type="primary">lktB_2</name>
    <name evidence="1" type="ORF">NCTC12126_05622</name>
</gene>
<dbReference type="GO" id="GO:0005524">
    <property type="term" value="F:ATP binding"/>
    <property type="evidence" value="ECO:0007669"/>
    <property type="project" value="UniProtKB-KW"/>
</dbReference>
<proteinExistence type="predicted"/>
<protein>
    <submittedName>
        <fullName evidence="1">Leukotoxin translocation ATP-binding protein LktB</fullName>
    </submittedName>
</protein>
<keyword evidence="1" id="KW-0067">ATP-binding</keyword>
<reference evidence="1 2" key="1">
    <citation type="submission" date="2019-03" db="EMBL/GenBank/DDBJ databases">
        <authorList>
            <consortium name="Pathogen Informatics"/>
        </authorList>
    </citation>
    <scope>NUCLEOTIDE SEQUENCE [LARGE SCALE GENOMIC DNA]</scope>
    <source>
        <strain evidence="1 2">NCTC12126</strain>
    </source>
</reference>
<accession>A0A484Z761</accession>
<name>A0A484Z761_9ENTR</name>
<dbReference type="EMBL" id="CAADIW010000072">
    <property type="protein sequence ID" value="VFS44322.1"/>
    <property type="molecule type" value="Genomic_DNA"/>
</dbReference>
<organism evidence="1 2">
    <name type="scientific">Enterobacter cancerogenus</name>
    <dbReference type="NCBI Taxonomy" id="69218"/>
    <lineage>
        <taxon>Bacteria</taxon>
        <taxon>Pseudomonadati</taxon>
        <taxon>Pseudomonadota</taxon>
        <taxon>Gammaproteobacteria</taxon>
        <taxon>Enterobacterales</taxon>
        <taxon>Enterobacteriaceae</taxon>
        <taxon>Enterobacter</taxon>
        <taxon>Enterobacter cloacae complex</taxon>
    </lineage>
</organism>
<keyword evidence="1" id="KW-0547">Nucleotide-binding</keyword>